<feature type="binding site" evidence="11">
    <location>
        <position position="238"/>
    </location>
    <ligand>
        <name>Mn(2+)</name>
        <dbReference type="ChEBI" id="CHEBI:29035"/>
    </ligand>
</feature>
<keyword evidence="10 11" id="KW-0100">Branched-chain amino acid biosynthesis</keyword>
<dbReference type="PROSITE" id="PS00816">
    <property type="entry name" value="AIPM_HOMOCIT_SYNTH_2"/>
    <property type="match status" value="1"/>
</dbReference>
<dbReference type="PROSITE" id="PS00815">
    <property type="entry name" value="AIPM_HOMOCIT_SYNTH_1"/>
    <property type="match status" value="1"/>
</dbReference>
<comment type="catalytic activity">
    <reaction evidence="11">
        <text>3-methyl-2-oxobutanoate + acetyl-CoA + H2O = (2S)-2-isopropylmalate + CoA + H(+)</text>
        <dbReference type="Rhea" id="RHEA:21524"/>
        <dbReference type="ChEBI" id="CHEBI:1178"/>
        <dbReference type="ChEBI" id="CHEBI:11851"/>
        <dbReference type="ChEBI" id="CHEBI:15377"/>
        <dbReference type="ChEBI" id="CHEBI:15378"/>
        <dbReference type="ChEBI" id="CHEBI:57287"/>
        <dbReference type="ChEBI" id="CHEBI:57288"/>
        <dbReference type="EC" id="2.3.3.13"/>
    </reaction>
</comment>
<keyword evidence="7 11" id="KW-0808">Transferase</keyword>
<dbReference type="InterPro" id="IPR036230">
    <property type="entry name" value="LeuA_allosteric_dom_sf"/>
</dbReference>
<dbReference type="EC" id="2.3.3.13" evidence="3 11"/>
<keyword evidence="11" id="KW-0963">Cytoplasm</keyword>
<sequence>MSRKIMVFDTTLRDGEQSPGCSMNTEEKVALARQLERMNVDVIEAGFPVASIGDFEAVKSVAEALDRTIVAGLSRAHEKDIHRCYEAVSHARRGRIHTFLATSDIHLEAKLKISRAEALERAVAAVKYARNLVDDVEFSLEDAGRTDWDYMCQVVEAVIHAGAGTVNLPDTVGYTIPTEFHEMISYVMNRVPNIDKAVISLHCHNDLGLGVANSLAGIQAGAGQVECTINGIGERAGNAAMEEIVMALKTRANYFQAHTDIVTEEITRTSKLLSSIIGVEVQPNKAIVGKNAFAHEAGIHQHGVLSDKRTYEIMTPESVGLAKNDLVLGKHSGRHAFKARLEELGYQLKPEILQTAFEKFKALADRKKEIFDEDLEHIATEGMKQVEEWFVLDYVGTTAGSSIIPTSCVTIRIRDNGSERLVTETAIGDGPVEASFHAINKATGYMGKLLEYQVKAVSKGEDAVGDVTIKIQFEGLDRVVTGKGSSTDVLHGSALAYVDAANKARLRLDLIGREQSGDSEEVSEGV</sequence>
<dbReference type="InterPro" id="IPR000891">
    <property type="entry name" value="PYR_CT"/>
</dbReference>
<keyword evidence="14" id="KW-1185">Reference proteome</keyword>
<dbReference type="GO" id="GO:0009098">
    <property type="term" value="P:L-leucine biosynthetic process"/>
    <property type="evidence" value="ECO:0007669"/>
    <property type="project" value="UniProtKB-UniRule"/>
</dbReference>
<evidence type="ECO:0000313" key="14">
    <source>
        <dbReference type="Proteomes" id="UP000528322"/>
    </source>
</evidence>
<evidence type="ECO:0000256" key="6">
    <source>
        <dbReference type="ARBA" id="ARBA00022605"/>
    </source>
</evidence>
<dbReference type="PANTHER" id="PTHR10277">
    <property type="entry name" value="HOMOCITRATE SYNTHASE-RELATED"/>
    <property type="match status" value="1"/>
</dbReference>
<feature type="binding site" evidence="11">
    <location>
        <position position="204"/>
    </location>
    <ligand>
        <name>Mn(2+)</name>
        <dbReference type="ChEBI" id="CHEBI:29035"/>
    </ligand>
</feature>
<comment type="caution">
    <text evidence="13">The sequence shown here is derived from an EMBL/GenBank/DDBJ whole genome shotgun (WGS) entry which is preliminary data.</text>
</comment>
<evidence type="ECO:0000259" key="12">
    <source>
        <dbReference type="PROSITE" id="PS50991"/>
    </source>
</evidence>
<comment type="subunit">
    <text evidence="11">Homodimer.</text>
</comment>
<comment type="pathway">
    <text evidence="1 11">Amino-acid biosynthesis; L-leucine biosynthesis; L-leucine from 3-methyl-2-oxobutanoate: step 1/4.</text>
</comment>
<dbReference type="RefSeq" id="WP_183729481.1">
    <property type="nucleotide sequence ID" value="NZ_JACHID010000002.1"/>
</dbReference>
<evidence type="ECO:0000256" key="10">
    <source>
        <dbReference type="ARBA" id="ARBA00023304"/>
    </source>
</evidence>
<evidence type="ECO:0000256" key="8">
    <source>
        <dbReference type="ARBA" id="ARBA00022723"/>
    </source>
</evidence>
<gene>
    <name evidence="11" type="primary">leuA</name>
    <name evidence="13" type="ORF">HNR37_000513</name>
</gene>
<evidence type="ECO:0000256" key="4">
    <source>
        <dbReference type="ARBA" id="ARBA00018198"/>
    </source>
</evidence>
<dbReference type="InterPro" id="IPR013709">
    <property type="entry name" value="2-isopropylmalate_synth_dimer"/>
</dbReference>
<evidence type="ECO:0000256" key="5">
    <source>
        <dbReference type="ARBA" id="ARBA00022430"/>
    </source>
</evidence>
<dbReference type="AlphaFoldDB" id="A0A7W7Y3M9"/>
<dbReference type="SMART" id="SM00917">
    <property type="entry name" value="LeuA_dimer"/>
    <property type="match status" value="1"/>
</dbReference>
<dbReference type="PANTHER" id="PTHR10277:SF9">
    <property type="entry name" value="2-ISOPROPYLMALATE SYNTHASE 1, CHLOROPLASTIC-RELATED"/>
    <property type="match status" value="1"/>
</dbReference>
<accession>A0A7W7Y3M9</accession>
<dbReference type="InterPro" id="IPR002034">
    <property type="entry name" value="AIPM/Hcit_synth_CS"/>
</dbReference>
<comment type="similarity">
    <text evidence="2 11">Belongs to the alpha-IPM synthase/homocitrate synthase family. LeuA type 1 subfamily.</text>
</comment>
<feature type="domain" description="Pyruvate carboxyltransferase" evidence="12">
    <location>
        <begin position="5"/>
        <end position="267"/>
    </location>
</feature>
<dbReference type="Gene3D" id="3.20.20.70">
    <property type="entry name" value="Aldolase class I"/>
    <property type="match status" value="1"/>
</dbReference>
<evidence type="ECO:0000256" key="9">
    <source>
        <dbReference type="ARBA" id="ARBA00023211"/>
    </source>
</evidence>
<keyword evidence="13" id="KW-0012">Acyltransferase</keyword>
<dbReference type="GO" id="GO:0030145">
    <property type="term" value="F:manganese ion binding"/>
    <property type="evidence" value="ECO:0007669"/>
    <property type="project" value="UniProtKB-UniRule"/>
</dbReference>
<dbReference type="NCBIfam" id="NF002086">
    <property type="entry name" value="PRK00915.1-3"/>
    <property type="match status" value="1"/>
</dbReference>
<evidence type="ECO:0000256" key="7">
    <source>
        <dbReference type="ARBA" id="ARBA00022679"/>
    </source>
</evidence>
<comment type="cofactor">
    <cofactor evidence="11">
        <name>Mn(2+)</name>
        <dbReference type="ChEBI" id="CHEBI:29035"/>
    </cofactor>
</comment>
<dbReference type="Pfam" id="PF08502">
    <property type="entry name" value="LeuA_dimer"/>
    <property type="match status" value="1"/>
</dbReference>
<dbReference type="SUPFAM" id="SSF51569">
    <property type="entry name" value="Aldolase"/>
    <property type="match status" value="1"/>
</dbReference>
<reference evidence="13 14" key="1">
    <citation type="submission" date="2020-08" db="EMBL/GenBank/DDBJ databases">
        <title>Genomic Encyclopedia of Type Strains, Phase IV (KMG-IV): sequencing the most valuable type-strain genomes for metagenomic binning, comparative biology and taxonomic classification.</title>
        <authorList>
            <person name="Goeker M."/>
        </authorList>
    </citation>
    <scope>NUCLEOTIDE SEQUENCE [LARGE SCALE GENOMIC DNA]</scope>
    <source>
        <strain evidence="13 14">DSM 22071</strain>
    </source>
</reference>
<dbReference type="FunFam" id="3.20.20.70:FF:000010">
    <property type="entry name" value="2-isopropylmalate synthase"/>
    <property type="match status" value="1"/>
</dbReference>
<organism evidence="13 14">
    <name type="scientific">Desulfurispira natronophila</name>
    <dbReference type="NCBI Taxonomy" id="682562"/>
    <lineage>
        <taxon>Bacteria</taxon>
        <taxon>Pseudomonadati</taxon>
        <taxon>Chrysiogenota</taxon>
        <taxon>Chrysiogenia</taxon>
        <taxon>Chrysiogenales</taxon>
        <taxon>Chrysiogenaceae</taxon>
        <taxon>Desulfurispira</taxon>
    </lineage>
</organism>
<keyword evidence="5 11" id="KW-0432">Leucine biosynthesis</keyword>
<dbReference type="CDD" id="cd07940">
    <property type="entry name" value="DRE_TIM_IPMS"/>
    <property type="match status" value="1"/>
</dbReference>
<dbReference type="InterPro" id="IPR054691">
    <property type="entry name" value="LeuA/HCS_post-cat"/>
</dbReference>
<dbReference type="PROSITE" id="PS50991">
    <property type="entry name" value="PYR_CT"/>
    <property type="match status" value="1"/>
</dbReference>
<evidence type="ECO:0000256" key="3">
    <source>
        <dbReference type="ARBA" id="ARBA00012973"/>
    </source>
</evidence>
<dbReference type="EMBL" id="JACHID010000002">
    <property type="protein sequence ID" value="MBB5021207.1"/>
    <property type="molecule type" value="Genomic_DNA"/>
</dbReference>
<keyword evidence="8 11" id="KW-0479">Metal-binding</keyword>
<dbReference type="Gene3D" id="3.30.160.270">
    <property type="match status" value="1"/>
</dbReference>
<evidence type="ECO:0000313" key="13">
    <source>
        <dbReference type="EMBL" id="MBB5021207.1"/>
    </source>
</evidence>
<dbReference type="SUPFAM" id="SSF110921">
    <property type="entry name" value="2-isopropylmalate synthase LeuA, allosteric (dimerisation) domain"/>
    <property type="match status" value="1"/>
</dbReference>
<dbReference type="Pfam" id="PF00682">
    <property type="entry name" value="HMGL-like"/>
    <property type="match status" value="1"/>
</dbReference>
<dbReference type="FunFam" id="1.10.238.260:FF:000001">
    <property type="entry name" value="2-isopropylmalate synthase"/>
    <property type="match status" value="1"/>
</dbReference>
<evidence type="ECO:0000256" key="2">
    <source>
        <dbReference type="ARBA" id="ARBA00009396"/>
    </source>
</evidence>
<dbReference type="InterPro" id="IPR005671">
    <property type="entry name" value="LeuA_bact_synth"/>
</dbReference>
<protein>
    <recommendedName>
        <fullName evidence="4 11">2-isopropylmalate synthase</fullName>
        <ecNumber evidence="3 11">2.3.3.13</ecNumber>
    </recommendedName>
    <alternativeName>
        <fullName evidence="11">Alpha-IPM synthase</fullName>
    </alternativeName>
    <alternativeName>
        <fullName evidence="11">Alpha-isopropylmalate synthase</fullName>
    </alternativeName>
</protein>
<name>A0A7W7Y3M9_9BACT</name>
<evidence type="ECO:0000256" key="11">
    <source>
        <dbReference type="HAMAP-Rule" id="MF_01025"/>
    </source>
</evidence>
<dbReference type="HAMAP" id="MF_01025">
    <property type="entry name" value="LeuA_type1"/>
    <property type="match status" value="1"/>
</dbReference>
<dbReference type="UniPathway" id="UPA00048">
    <property type="reaction ID" value="UER00070"/>
</dbReference>
<dbReference type="NCBIfam" id="TIGR00973">
    <property type="entry name" value="leuA_bact"/>
    <property type="match status" value="1"/>
</dbReference>
<dbReference type="GO" id="GO:0005737">
    <property type="term" value="C:cytoplasm"/>
    <property type="evidence" value="ECO:0007669"/>
    <property type="project" value="UniProtKB-UniRule"/>
</dbReference>
<dbReference type="GO" id="GO:0003985">
    <property type="term" value="F:acetyl-CoA C-acetyltransferase activity"/>
    <property type="evidence" value="ECO:0007669"/>
    <property type="project" value="UniProtKB-UniRule"/>
</dbReference>
<comment type="function">
    <text evidence="11">Catalyzes the condensation of the acetyl group of acetyl-CoA with 3-methyl-2-oxobutanoate (2-ketoisovalerate) to form 3-carboxy-3-hydroxy-4-methylpentanoate (2-isopropylmalate).</text>
</comment>
<proteinExistence type="inferred from homology"/>
<dbReference type="GO" id="GO:0003852">
    <property type="term" value="F:2-isopropylmalate synthase activity"/>
    <property type="evidence" value="ECO:0007669"/>
    <property type="project" value="UniProtKB-UniRule"/>
</dbReference>
<feature type="region of interest" description="Regulatory domain" evidence="11">
    <location>
        <begin position="391"/>
        <end position="526"/>
    </location>
</feature>
<evidence type="ECO:0000256" key="1">
    <source>
        <dbReference type="ARBA" id="ARBA00004689"/>
    </source>
</evidence>
<feature type="binding site" evidence="11">
    <location>
        <position position="14"/>
    </location>
    <ligand>
        <name>Mn(2+)</name>
        <dbReference type="ChEBI" id="CHEBI:29035"/>
    </ligand>
</feature>
<dbReference type="Gene3D" id="1.10.238.260">
    <property type="match status" value="1"/>
</dbReference>
<dbReference type="InterPro" id="IPR013785">
    <property type="entry name" value="Aldolase_TIM"/>
</dbReference>
<dbReference type="Proteomes" id="UP000528322">
    <property type="component" value="Unassembled WGS sequence"/>
</dbReference>
<dbReference type="Pfam" id="PF22617">
    <property type="entry name" value="HCS_D2"/>
    <property type="match status" value="1"/>
</dbReference>
<feature type="binding site" evidence="11">
    <location>
        <position position="202"/>
    </location>
    <ligand>
        <name>Mn(2+)</name>
        <dbReference type="ChEBI" id="CHEBI:29035"/>
    </ligand>
</feature>
<dbReference type="InterPro" id="IPR050073">
    <property type="entry name" value="2-IPM_HCS-like"/>
</dbReference>
<keyword evidence="9 11" id="KW-0464">Manganese</keyword>
<keyword evidence="6 11" id="KW-0028">Amino-acid biosynthesis</keyword>